<reference evidence="2" key="2">
    <citation type="submission" date="2023-06" db="EMBL/GenBank/DDBJ databases">
        <authorList>
            <consortium name="Lawrence Berkeley National Laboratory"/>
            <person name="Haridas S."/>
            <person name="Hensen N."/>
            <person name="Bonometti L."/>
            <person name="Westerberg I."/>
            <person name="Brannstrom I.O."/>
            <person name="Guillou S."/>
            <person name="Cros-Aarteil S."/>
            <person name="Calhoun S."/>
            <person name="Kuo A."/>
            <person name="Mondo S."/>
            <person name="Pangilinan J."/>
            <person name="Riley R."/>
            <person name="LaButti K."/>
            <person name="Andreopoulos B."/>
            <person name="Lipzen A."/>
            <person name="Chen C."/>
            <person name="Yanf M."/>
            <person name="Daum C."/>
            <person name="Ng V."/>
            <person name="Clum A."/>
            <person name="Steindorff A."/>
            <person name="Ohm R."/>
            <person name="Martin F."/>
            <person name="Silar P."/>
            <person name="Natvig D."/>
            <person name="Lalanne C."/>
            <person name="Gautier V."/>
            <person name="Ament-velasquez S.L."/>
            <person name="Kruys A."/>
            <person name="Hutchinson M.I."/>
            <person name="Powell A.J."/>
            <person name="Barry K."/>
            <person name="Miller A.N."/>
            <person name="Grigoriev I.V."/>
            <person name="Debuchy R."/>
            <person name="Gladieux P."/>
            <person name="Thoren M.H."/>
            <person name="Johannesson H."/>
        </authorList>
    </citation>
    <scope>NUCLEOTIDE SEQUENCE</scope>
    <source>
        <strain evidence="2">CBS 232.78</strain>
    </source>
</reference>
<proteinExistence type="predicted"/>
<feature type="region of interest" description="Disordered" evidence="1">
    <location>
        <begin position="169"/>
        <end position="196"/>
    </location>
</feature>
<keyword evidence="3" id="KW-1185">Reference proteome</keyword>
<accession>A0AAE0P0S7</accession>
<feature type="compositionally biased region" description="Polar residues" evidence="1">
    <location>
        <begin position="170"/>
        <end position="196"/>
    </location>
</feature>
<reference evidence="2" key="1">
    <citation type="journal article" date="2023" name="Mol. Phylogenet. Evol.">
        <title>Genome-scale phylogeny and comparative genomics of the fungal order Sordariales.</title>
        <authorList>
            <person name="Hensen N."/>
            <person name="Bonometti L."/>
            <person name="Westerberg I."/>
            <person name="Brannstrom I.O."/>
            <person name="Guillou S."/>
            <person name="Cros-Aarteil S."/>
            <person name="Calhoun S."/>
            <person name="Haridas S."/>
            <person name="Kuo A."/>
            <person name="Mondo S."/>
            <person name="Pangilinan J."/>
            <person name="Riley R."/>
            <person name="LaButti K."/>
            <person name="Andreopoulos B."/>
            <person name="Lipzen A."/>
            <person name="Chen C."/>
            <person name="Yan M."/>
            <person name="Daum C."/>
            <person name="Ng V."/>
            <person name="Clum A."/>
            <person name="Steindorff A."/>
            <person name="Ohm R.A."/>
            <person name="Martin F."/>
            <person name="Silar P."/>
            <person name="Natvig D.O."/>
            <person name="Lalanne C."/>
            <person name="Gautier V."/>
            <person name="Ament-Velasquez S.L."/>
            <person name="Kruys A."/>
            <person name="Hutchinson M.I."/>
            <person name="Powell A.J."/>
            <person name="Barry K."/>
            <person name="Miller A.N."/>
            <person name="Grigoriev I.V."/>
            <person name="Debuchy R."/>
            <person name="Gladieux P."/>
            <person name="Hiltunen Thoren M."/>
            <person name="Johannesson H."/>
        </authorList>
    </citation>
    <scope>NUCLEOTIDE SEQUENCE</scope>
    <source>
        <strain evidence="2">CBS 232.78</strain>
    </source>
</reference>
<gene>
    <name evidence="2" type="ORF">B0H63DRAFT_467683</name>
</gene>
<comment type="caution">
    <text evidence="2">The sequence shown here is derived from an EMBL/GenBank/DDBJ whole genome shotgun (WGS) entry which is preliminary data.</text>
</comment>
<protein>
    <submittedName>
        <fullName evidence="2">Uncharacterized protein</fullName>
    </submittedName>
</protein>
<evidence type="ECO:0000256" key="1">
    <source>
        <dbReference type="SAM" id="MobiDB-lite"/>
    </source>
</evidence>
<organism evidence="2 3">
    <name type="scientific">Podospora didyma</name>
    <dbReference type="NCBI Taxonomy" id="330526"/>
    <lineage>
        <taxon>Eukaryota</taxon>
        <taxon>Fungi</taxon>
        <taxon>Dikarya</taxon>
        <taxon>Ascomycota</taxon>
        <taxon>Pezizomycotina</taxon>
        <taxon>Sordariomycetes</taxon>
        <taxon>Sordariomycetidae</taxon>
        <taxon>Sordariales</taxon>
        <taxon>Podosporaceae</taxon>
        <taxon>Podospora</taxon>
    </lineage>
</organism>
<name>A0AAE0P0S7_9PEZI</name>
<evidence type="ECO:0000313" key="2">
    <source>
        <dbReference type="EMBL" id="KAK3391293.1"/>
    </source>
</evidence>
<dbReference type="Proteomes" id="UP001285441">
    <property type="component" value="Unassembled WGS sequence"/>
</dbReference>
<dbReference type="AlphaFoldDB" id="A0AAE0P0S7"/>
<evidence type="ECO:0000313" key="3">
    <source>
        <dbReference type="Proteomes" id="UP001285441"/>
    </source>
</evidence>
<sequence length="340" mass="38155">MRSRALLSRLQTPHRRFIHSSAHTRIMDISSGNISFGRTCPGVLMEDFRHNLPSSVAKIKRLQLSLSRYRVFDLCAVGCADLAIVRNFILSIENLEELSVINYEQDLSAIWPAIFQQAKSLRGLAIHSPPGIRAGGVWTAATTRGVIQGLPKLEWLELDIGLEEADGLLSPSQGSAGNEAAQGQQERTPTPTQSDSVIKELAKAQQQQLESILINVNLPDHANIFADAHTYNAYGPTSFGQHYQEPKKQLALKIFDKLTGMKFTEPKSPDDVSSSKIHLKHLEIRFPRRSYEDRGQFWTVASSIHIRRDEEGVIGMETNEAKEYLPKWPEYGGILWNLMQ</sequence>
<dbReference type="EMBL" id="JAULSW010000002">
    <property type="protein sequence ID" value="KAK3391293.1"/>
    <property type="molecule type" value="Genomic_DNA"/>
</dbReference>